<feature type="region of interest" description="Disordered" evidence="3">
    <location>
        <begin position="647"/>
        <end position="729"/>
    </location>
</feature>
<keyword evidence="7" id="KW-1185">Reference proteome</keyword>
<feature type="compositionally biased region" description="Basic and acidic residues" evidence="3">
    <location>
        <begin position="506"/>
        <end position="518"/>
    </location>
</feature>
<organism evidence="6 7">
    <name type="scientific">Platanthera guangdongensis</name>
    <dbReference type="NCBI Taxonomy" id="2320717"/>
    <lineage>
        <taxon>Eukaryota</taxon>
        <taxon>Viridiplantae</taxon>
        <taxon>Streptophyta</taxon>
        <taxon>Embryophyta</taxon>
        <taxon>Tracheophyta</taxon>
        <taxon>Spermatophyta</taxon>
        <taxon>Magnoliopsida</taxon>
        <taxon>Liliopsida</taxon>
        <taxon>Asparagales</taxon>
        <taxon>Orchidaceae</taxon>
        <taxon>Orchidoideae</taxon>
        <taxon>Orchideae</taxon>
        <taxon>Orchidinae</taxon>
        <taxon>Platanthera</taxon>
    </lineage>
</organism>
<feature type="region of interest" description="Disordered" evidence="3">
    <location>
        <begin position="987"/>
        <end position="1029"/>
    </location>
</feature>
<sequence>MPVFGAGSPSSQALSLFSLSSLSLSCLCKIHAVSLSLSSPFSFEPSASSSPLAPFFVPIPFIFISSFILFLLLLRFLVFYRRSLTTIRRPTIVHVVFFPLLPPPPSRASLRRGISTVCLLPDFRLLYCFTLLIVKNSFNVSRMDGDFVLGTVSSREEDESSTSPVSSGDVGSVAASDSDSGMGSDEIDLSEFGDPGMEFCQTGNQSCSIPLELYDLTDLAGVLSLETWNECLTEKDRFALSSYLPDMDQEGFSLNLKELFCGGNFFFGNPLMDFLNKLRAGFCDPRVILYRQSLNLFRRHQYYHMLRKYQNSMVGSLVEIKNVWMNCNGYGIEEKLRFLNILRSQRDLCYDQNGDFGSKTDSESDDSTEAYWSKRLSMVVQSKKPSQKVPFEVFSHGSSMAMEPVRFGEEKAKRISNVGSTKPCKNFKGNFSLSFDPGTEKKAEIHKRKNFSSGFDLLKGRDGGSDWNAGRKTTNFRTGFIKSSDKKDLTKRYGRDMQNDFDADDDRERHVELPDYHGRGRSSKQEVTVASYEYDPVNTSKKPKHSNKNLKYGSKDNFQHWLPKVSQDSTATQSFMNHKVDKKPVTLNNLDMFDDWSIRGKRLKSGGHHKPAISRNSFDSKANSYKVLPAETGEAFFTPEYRRKILQCKPRDKSSHQQGLGMEYSRGSHSYSQGEETESDSSDQVEDDGDKYTQASRSKIPSTVIKARKSGIVKPDPRNTSKTAKDVKKDYIRPLDKKVSAHISEDASCSKNVKKKCKTNHSSNMLEYTTNSPGKLREESSHQQGFRKGYSRTSPFYSQSEETESDSSEPVEEDADKFTHACKSKFPSTATEAQNSGVVKPICDPKNTSRATKPNKNDLTHHPLVKKKGKKNSGGNLPGCKSVMNVQEVNLDEKLQLTSLGSCTAERKRKGSADLPCHSQQTKKKCNLGRGILVEPEDIFDVNTSLSDLQRQADRPENHYRMSSDYALESDHHQLLNIPLMKSIGKGEDGYPENLEEPSYQQFSPKRQIENSSTKKKKGKRKAGVVTVSSQKGSSELELNMNTQKKSYTLIAPTIHSGFSFSIIHLLSAVRKALVSPHIEENPVIVNHLADDVVQMQVANGLLVSHSHGHMEGGIVEPGGQATLPFATTQEIINHVRSNPGDPCILETQEPLQDLVRGALRIFSSRTAPLGAKGWKALASYERSSKSWSWIGPFSVSSSDNDSVEETSAETWCIPHKMLVKLVDAFANWLKSGQETLREIGSLPKPPTMLPVLDEKERFRDLRAQKSLNTIRPSSDEIRAYFQKEEILRYSIPDRAFHYTAVDGRKSIVAPLRRGGGKPTSKARDHFMLKPDRPPHVTVLCLVRDSAARLPGSVGTRADVCTLIRDSQFIVESVTDAQLNQVVSGALDRLHYERDPCVQFDGDRKLWVYLHRDREDEDFEDDGTSSTKKWKRQRKEATDNSDMAEVNDSNHPAIGDLAAVGSGYDFHPTLNVGSSTVNTGDNGELVYSDLRPTKENFQSYINPIHSERRQDNLLNWEALGVNHLHENKLLCQENSTNENFDDESFSRVRTAGFLSGSLL</sequence>
<feature type="transmembrane region" description="Helical" evidence="4">
    <location>
        <begin position="114"/>
        <end position="134"/>
    </location>
</feature>
<evidence type="ECO:0000256" key="2">
    <source>
        <dbReference type="ARBA" id="ARBA00023242"/>
    </source>
</evidence>
<dbReference type="InterPro" id="IPR044867">
    <property type="entry name" value="DEUBAD_dom"/>
</dbReference>
<keyword evidence="2" id="KW-0539">Nucleus</keyword>
<keyword evidence="4" id="KW-1133">Transmembrane helix</keyword>
<dbReference type="Pfam" id="PF25793">
    <property type="entry name" value="WHD_2nd_NFRKB"/>
    <property type="match status" value="1"/>
</dbReference>
<dbReference type="Proteomes" id="UP001412067">
    <property type="component" value="Unassembled WGS sequence"/>
</dbReference>
<feature type="compositionally biased region" description="Low complexity" evidence="3">
    <location>
        <begin position="161"/>
        <end position="184"/>
    </location>
</feature>
<evidence type="ECO:0000313" key="7">
    <source>
        <dbReference type="Proteomes" id="UP001412067"/>
    </source>
</evidence>
<dbReference type="PANTHER" id="PTHR13052">
    <property type="entry name" value="NFRKB-RELATED"/>
    <property type="match status" value="1"/>
</dbReference>
<evidence type="ECO:0000256" key="3">
    <source>
        <dbReference type="SAM" id="MobiDB-lite"/>
    </source>
</evidence>
<feature type="compositionally biased region" description="Basic and acidic residues" evidence="3">
    <location>
        <begin position="715"/>
        <end position="729"/>
    </location>
</feature>
<evidence type="ECO:0000313" key="6">
    <source>
        <dbReference type="EMBL" id="KAK8960033.1"/>
    </source>
</evidence>
<evidence type="ECO:0000259" key="5">
    <source>
        <dbReference type="PROSITE" id="PS51916"/>
    </source>
</evidence>
<feature type="compositionally biased region" description="Polar residues" evidence="3">
    <location>
        <begin position="764"/>
        <end position="773"/>
    </location>
</feature>
<reference evidence="6 7" key="1">
    <citation type="journal article" date="2022" name="Nat. Plants">
        <title>Genomes of leafy and leafless Platanthera orchids illuminate the evolution of mycoheterotrophy.</title>
        <authorList>
            <person name="Li M.H."/>
            <person name="Liu K.W."/>
            <person name="Li Z."/>
            <person name="Lu H.C."/>
            <person name="Ye Q.L."/>
            <person name="Zhang D."/>
            <person name="Wang J.Y."/>
            <person name="Li Y.F."/>
            <person name="Zhong Z.M."/>
            <person name="Liu X."/>
            <person name="Yu X."/>
            <person name="Liu D.K."/>
            <person name="Tu X.D."/>
            <person name="Liu B."/>
            <person name="Hao Y."/>
            <person name="Liao X.Y."/>
            <person name="Jiang Y.T."/>
            <person name="Sun W.H."/>
            <person name="Chen J."/>
            <person name="Chen Y.Q."/>
            <person name="Ai Y."/>
            <person name="Zhai J.W."/>
            <person name="Wu S.S."/>
            <person name="Zhou Z."/>
            <person name="Hsiao Y.Y."/>
            <person name="Wu W.L."/>
            <person name="Chen Y.Y."/>
            <person name="Lin Y.F."/>
            <person name="Hsu J.L."/>
            <person name="Li C.Y."/>
            <person name="Wang Z.W."/>
            <person name="Zhao X."/>
            <person name="Zhong W.Y."/>
            <person name="Ma X.K."/>
            <person name="Ma L."/>
            <person name="Huang J."/>
            <person name="Chen G.Z."/>
            <person name="Huang M.Z."/>
            <person name="Huang L."/>
            <person name="Peng D.H."/>
            <person name="Luo Y.B."/>
            <person name="Zou S.Q."/>
            <person name="Chen S.P."/>
            <person name="Lan S."/>
            <person name="Tsai W.C."/>
            <person name="Van de Peer Y."/>
            <person name="Liu Z.J."/>
        </authorList>
    </citation>
    <scope>NUCLEOTIDE SEQUENCE [LARGE SCALE GENOMIC DNA]</scope>
    <source>
        <strain evidence="6">Lor288</strain>
    </source>
</reference>
<feature type="compositionally biased region" description="Acidic residues" evidence="3">
    <location>
        <begin position="675"/>
        <end position="689"/>
    </location>
</feature>
<dbReference type="InterPro" id="IPR057748">
    <property type="entry name" value="NFRKB_WH_2"/>
</dbReference>
<dbReference type="PANTHER" id="PTHR13052:SF0">
    <property type="entry name" value="DNA-BINDING PROTEIN-LIKE"/>
    <property type="match status" value="1"/>
</dbReference>
<feature type="region of interest" description="Disordered" evidence="3">
    <location>
        <begin position="829"/>
        <end position="879"/>
    </location>
</feature>
<dbReference type="InterPro" id="IPR024867">
    <property type="entry name" value="NFRKB"/>
</dbReference>
<dbReference type="EMBL" id="JBBWWR010000011">
    <property type="protein sequence ID" value="KAK8960033.1"/>
    <property type="molecule type" value="Genomic_DNA"/>
</dbReference>
<feature type="region of interest" description="Disordered" evidence="3">
    <location>
        <begin position="487"/>
        <end position="528"/>
    </location>
</feature>
<evidence type="ECO:0000256" key="4">
    <source>
        <dbReference type="SAM" id="Phobius"/>
    </source>
</evidence>
<feature type="compositionally biased region" description="Acidic residues" evidence="3">
    <location>
        <begin position="801"/>
        <end position="815"/>
    </location>
</feature>
<dbReference type="PROSITE" id="PS51916">
    <property type="entry name" value="DEUBAD"/>
    <property type="match status" value="1"/>
</dbReference>
<feature type="region of interest" description="Disordered" evidence="3">
    <location>
        <begin position="764"/>
        <end position="816"/>
    </location>
</feature>
<feature type="region of interest" description="Disordered" evidence="3">
    <location>
        <begin position="1417"/>
        <end position="1452"/>
    </location>
</feature>
<keyword evidence="4" id="KW-0472">Membrane</keyword>
<feature type="transmembrane region" description="Helical" evidence="4">
    <location>
        <begin position="52"/>
        <end position="80"/>
    </location>
</feature>
<comment type="subcellular location">
    <subcellularLocation>
        <location evidence="1">Nucleus</location>
    </subcellularLocation>
</comment>
<comment type="caution">
    <text evidence="6">The sequence shown here is derived from an EMBL/GenBank/DDBJ whole genome shotgun (WGS) entry which is preliminary data.</text>
</comment>
<keyword evidence="4" id="KW-0812">Transmembrane</keyword>
<evidence type="ECO:0000256" key="1">
    <source>
        <dbReference type="ARBA" id="ARBA00004123"/>
    </source>
</evidence>
<feature type="region of interest" description="Disordered" evidence="3">
    <location>
        <begin position="157"/>
        <end position="187"/>
    </location>
</feature>
<feature type="compositionally biased region" description="Basic and acidic residues" evidence="3">
    <location>
        <begin position="487"/>
        <end position="498"/>
    </location>
</feature>
<name>A0ABR2M7M5_9ASPA</name>
<proteinExistence type="predicted"/>
<gene>
    <name evidence="6" type="ORF">KSP40_PGU017672</name>
</gene>
<accession>A0ABR2M7M5</accession>
<protein>
    <recommendedName>
        <fullName evidence="5">DEUBAD domain-containing protein</fullName>
    </recommendedName>
</protein>
<dbReference type="CDD" id="cd21865">
    <property type="entry name" value="DEUBAD_NFRKB"/>
    <property type="match status" value="1"/>
</dbReference>
<feature type="domain" description="DEUBAD" evidence="5">
    <location>
        <begin position="210"/>
        <end position="323"/>
    </location>
</feature>
<feature type="compositionally biased region" description="Basic residues" evidence="3">
    <location>
        <begin position="1014"/>
        <end position="1023"/>
    </location>
</feature>